<gene>
    <name evidence="2" type="ORF">FOMPIDRAFT_32412</name>
</gene>
<dbReference type="Proteomes" id="UP000015241">
    <property type="component" value="Unassembled WGS sequence"/>
</dbReference>
<dbReference type="HOGENOM" id="CLU_2298300_0_0_1"/>
<dbReference type="InParanoid" id="S8FPU8"/>
<evidence type="ECO:0000313" key="3">
    <source>
        <dbReference type="Proteomes" id="UP000015241"/>
    </source>
</evidence>
<sequence>TMNYQSFRSKIGEPNHVIIYGWPAGIPCTNPSNVGSRNNMKIVIAALESGIAGFRKLSDEEWKVHETERRHRIEARLEQEADTNEQQQQGNERQEDGERAD</sequence>
<protein>
    <submittedName>
        <fullName evidence="2">Uncharacterized protein</fullName>
    </submittedName>
</protein>
<feature type="non-terminal residue" evidence="2">
    <location>
        <position position="1"/>
    </location>
</feature>
<dbReference type="EMBL" id="KE504130">
    <property type="protein sequence ID" value="EPT03291.1"/>
    <property type="molecule type" value="Genomic_DNA"/>
</dbReference>
<proteinExistence type="predicted"/>
<dbReference type="AlphaFoldDB" id="S8FPU8"/>
<feature type="region of interest" description="Disordered" evidence="1">
    <location>
        <begin position="74"/>
        <end position="101"/>
    </location>
</feature>
<accession>S8FPU8</accession>
<feature type="non-terminal residue" evidence="2">
    <location>
        <position position="101"/>
    </location>
</feature>
<evidence type="ECO:0000256" key="1">
    <source>
        <dbReference type="SAM" id="MobiDB-lite"/>
    </source>
</evidence>
<reference evidence="2 3" key="1">
    <citation type="journal article" date="2012" name="Science">
        <title>The Paleozoic origin of enzymatic lignin decomposition reconstructed from 31 fungal genomes.</title>
        <authorList>
            <person name="Floudas D."/>
            <person name="Binder M."/>
            <person name="Riley R."/>
            <person name="Barry K."/>
            <person name="Blanchette R.A."/>
            <person name="Henrissat B."/>
            <person name="Martinez A.T."/>
            <person name="Otillar R."/>
            <person name="Spatafora J.W."/>
            <person name="Yadav J.S."/>
            <person name="Aerts A."/>
            <person name="Benoit I."/>
            <person name="Boyd A."/>
            <person name="Carlson A."/>
            <person name="Copeland A."/>
            <person name="Coutinho P.M."/>
            <person name="de Vries R.P."/>
            <person name="Ferreira P."/>
            <person name="Findley K."/>
            <person name="Foster B."/>
            <person name="Gaskell J."/>
            <person name="Glotzer D."/>
            <person name="Gorecki P."/>
            <person name="Heitman J."/>
            <person name="Hesse C."/>
            <person name="Hori C."/>
            <person name="Igarashi K."/>
            <person name="Jurgens J.A."/>
            <person name="Kallen N."/>
            <person name="Kersten P."/>
            <person name="Kohler A."/>
            <person name="Kuees U."/>
            <person name="Kumar T.K.A."/>
            <person name="Kuo A."/>
            <person name="LaButti K."/>
            <person name="Larrondo L.F."/>
            <person name="Lindquist E."/>
            <person name="Ling A."/>
            <person name="Lombard V."/>
            <person name="Lucas S."/>
            <person name="Lundell T."/>
            <person name="Martin R."/>
            <person name="McLaughlin D.J."/>
            <person name="Morgenstern I."/>
            <person name="Morin E."/>
            <person name="Murat C."/>
            <person name="Nagy L.G."/>
            <person name="Nolan M."/>
            <person name="Ohm R.A."/>
            <person name="Patyshakuliyeva A."/>
            <person name="Rokas A."/>
            <person name="Ruiz-Duenas F.J."/>
            <person name="Sabat G."/>
            <person name="Salamov A."/>
            <person name="Samejima M."/>
            <person name="Schmutz J."/>
            <person name="Slot J.C."/>
            <person name="St John F."/>
            <person name="Stenlid J."/>
            <person name="Sun H."/>
            <person name="Sun S."/>
            <person name="Syed K."/>
            <person name="Tsang A."/>
            <person name="Wiebenga A."/>
            <person name="Young D."/>
            <person name="Pisabarro A."/>
            <person name="Eastwood D.C."/>
            <person name="Martin F."/>
            <person name="Cullen D."/>
            <person name="Grigoriev I.V."/>
            <person name="Hibbett D.S."/>
        </authorList>
    </citation>
    <scope>NUCLEOTIDE SEQUENCE</scope>
    <source>
        <strain evidence="3">FP-58527</strain>
    </source>
</reference>
<dbReference type="OrthoDB" id="3267359at2759"/>
<feature type="compositionally biased region" description="Basic and acidic residues" evidence="1">
    <location>
        <begin position="92"/>
        <end position="101"/>
    </location>
</feature>
<evidence type="ECO:0000313" key="2">
    <source>
        <dbReference type="EMBL" id="EPT03291.1"/>
    </source>
</evidence>
<name>S8FPU8_FOMSC</name>
<keyword evidence="3" id="KW-1185">Reference proteome</keyword>
<organism evidence="2 3">
    <name type="scientific">Fomitopsis schrenkii</name>
    <name type="common">Brown rot fungus</name>
    <dbReference type="NCBI Taxonomy" id="2126942"/>
    <lineage>
        <taxon>Eukaryota</taxon>
        <taxon>Fungi</taxon>
        <taxon>Dikarya</taxon>
        <taxon>Basidiomycota</taxon>
        <taxon>Agaricomycotina</taxon>
        <taxon>Agaricomycetes</taxon>
        <taxon>Polyporales</taxon>
        <taxon>Fomitopsis</taxon>
    </lineage>
</organism>